<dbReference type="InterPro" id="IPR024227">
    <property type="entry name" value="DUF3795"/>
</dbReference>
<evidence type="ECO:0000313" key="1">
    <source>
        <dbReference type="EMBL" id="WWV67498.1"/>
    </source>
</evidence>
<dbReference type="Pfam" id="PF11731">
    <property type="entry name" value="Cdd1"/>
    <property type="match status" value="1"/>
</dbReference>
<dbReference type="InterPro" id="IPR021725">
    <property type="entry name" value="Cdd1"/>
</dbReference>
<accession>A0ABZ2IUJ1</accession>
<dbReference type="RefSeq" id="WP_251967144.1">
    <property type="nucleotide sequence ID" value="NZ_CP146284.1"/>
</dbReference>
<reference evidence="1 2" key="1">
    <citation type="submission" date="2024-02" db="EMBL/GenBank/DDBJ databases">
        <title>Whole genome sequencing of Parabacteroides sp. AD58.</title>
        <authorList>
            <person name="Chaplin A.V."/>
            <person name="Pikina A.P."/>
            <person name="Sokolova S.R."/>
            <person name="Korostin D.O."/>
            <person name="Efimov B.A."/>
        </authorList>
    </citation>
    <scope>NUCLEOTIDE SEQUENCE [LARGE SCALE GENOMIC DNA]</scope>
    <source>
        <strain evidence="1 2">AD58</strain>
    </source>
</reference>
<dbReference type="EMBL" id="CP146284">
    <property type="protein sequence ID" value="WWV67498.1"/>
    <property type="molecule type" value="Genomic_DNA"/>
</dbReference>
<dbReference type="Proteomes" id="UP001320603">
    <property type="component" value="Chromosome"/>
</dbReference>
<dbReference type="Pfam" id="PF12675">
    <property type="entry name" value="DUF3795"/>
    <property type="match status" value="1"/>
</dbReference>
<keyword evidence="2" id="KW-1185">Reference proteome</keyword>
<name>A0ABZ2IUJ1_9BACT</name>
<organism evidence="1 2">
    <name type="scientific">Parabacteroides absconsus</name>
    <dbReference type="NCBI Taxonomy" id="2951805"/>
    <lineage>
        <taxon>Bacteria</taxon>
        <taxon>Pseudomonadati</taxon>
        <taxon>Bacteroidota</taxon>
        <taxon>Bacteroidia</taxon>
        <taxon>Bacteroidales</taxon>
        <taxon>Tannerellaceae</taxon>
        <taxon>Parabacteroides</taxon>
    </lineage>
</organism>
<evidence type="ECO:0000313" key="2">
    <source>
        <dbReference type="Proteomes" id="UP001320603"/>
    </source>
</evidence>
<sequence length="184" mass="21283">MAKKEGTKQHELRRIPNVGVQTQRDLIAMGYTTIDSLKGKRAEELYAEECRLRGCAIDRCQLYLYRVVVYFVNTDNPDPAKCKWWLWKDDFVNPSPCGAVCTECNYYPSACAGCRKIRGKAFWLPYTGDDVCPIYQCCRDKKKQNCGGCPELPCARFMKDPTISDEENEANLRRMLERLKAWKE</sequence>
<protein>
    <submittedName>
        <fullName evidence="1">Helix-hairpin-helix domain-containing protein</fullName>
    </submittedName>
</protein>
<gene>
    <name evidence="1" type="ORF">NEE14_005900</name>
</gene>
<proteinExistence type="predicted"/>